<dbReference type="GO" id="GO:0004357">
    <property type="term" value="F:glutamate-cysteine ligase activity"/>
    <property type="evidence" value="ECO:0007669"/>
    <property type="project" value="UniProtKB-EC"/>
</dbReference>
<dbReference type="Pfam" id="PF04107">
    <property type="entry name" value="GCS2"/>
    <property type="match status" value="1"/>
</dbReference>
<dbReference type="HAMAP" id="MF_01609">
    <property type="entry name" value="Glu_cys_ligase_2"/>
    <property type="match status" value="1"/>
</dbReference>
<comment type="catalytic activity">
    <reaction evidence="4 5">
        <text>L-cysteine + L-glutamate + ATP = gamma-L-glutamyl-L-cysteine + ADP + phosphate + H(+)</text>
        <dbReference type="Rhea" id="RHEA:13285"/>
        <dbReference type="ChEBI" id="CHEBI:15378"/>
        <dbReference type="ChEBI" id="CHEBI:29985"/>
        <dbReference type="ChEBI" id="CHEBI:30616"/>
        <dbReference type="ChEBI" id="CHEBI:35235"/>
        <dbReference type="ChEBI" id="CHEBI:43474"/>
        <dbReference type="ChEBI" id="CHEBI:58173"/>
        <dbReference type="ChEBI" id="CHEBI:456216"/>
        <dbReference type="EC" id="6.3.2.2"/>
    </reaction>
</comment>
<dbReference type="NCBIfam" id="NF010044">
    <property type="entry name" value="PRK13517.1-4"/>
    <property type="match status" value="1"/>
</dbReference>
<proteinExistence type="inferred from homology"/>
<dbReference type="InterPro" id="IPR011793">
    <property type="entry name" value="YbdK"/>
</dbReference>
<sequence length="376" mass="41591">MNLPFAPSGRSSVGIEWELQLLDADSGDLRQAAETVLAGVAGPEGRPHPHVHPELLVNTVEVVSGVCRTVGGAAADLQRAIDDLRAVTDPLRIELASAGSHPFARPAYQRVTNRERYATLIDRTRWWGRQMLLYGVHVHVGIEDRSKVLPIMQALLTRFAHLQSLSASSPFWGGENTGYASNRAMMFQQLPTAGVPYQFDRWEDLESYVDDMTRTGVIDTFSELRWDIRPSPSLGTIEVRVCDAATNMQELRATSALTHCLVEHYSDMLDRGEQLPTAPRWFVVENKWRSARYGMDAILIRDGSGDEELVTDTVAAMLVELEPVAERLGCAEDLALVGKILDDGASYQRQLRVAQGADLDAVVTSLIEEMRAGRPL</sequence>
<gene>
    <name evidence="6" type="ORF">ATJ97_3022</name>
</gene>
<evidence type="ECO:0000313" key="6">
    <source>
        <dbReference type="EMBL" id="PFG40492.1"/>
    </source>
</evidence>
<comment type="caution">
    <text evidence="6">The sequence shown here is derived from an EMBL/GenBank/DDBJ whole genome shotgun (WGS) entry which is preliminary data.</text>
</comment>
<comment type="similarity">
    <text evidence="5">Belongs to the glutamate--cysteine ligase type 2 family. YbdK subfamily.</text>
</comment>
<keyword evidence="7" id="KW-1185">Reference proteome</keyword>
<dbReference type="AlphaFoldDB" id="A0A2A9EQE7"/>
<reference evidence="6 7" key="1">
    <citation type="submission" date="2017-10" db="EMBL/GenBank/DDBJ databases">
        <title>Sequencing the genomes of 1000 actinobacteria strains.</title>
        <authorList>
            <person name="Klenk H.-P."/>
        </authorList>
    </citation>
    <scope>NUCLEOTIDE SEQUENCE [LARGE SCALE GENOMIC DNA]</scope>
    <source>
        <strain evidence="6 7">DSM 21838</strain>
    </source>
</reference>
<comment type="function">
    <text evidence="5">ATP-dependent carboxylate-amine ligase which exhibits weak glutamate--cysteine ligase activity.</text>
</comment>
<dbReference type="OrthoDB" id="9769628at2"/>
<dbReference type="RefSeq" id="WP_098484395.1">
    <property type="nucleotide sequence ID" value="NZ_PDJI01000004.1"/>
</dbReference>
<evidence type="ECO:0000256" key="4">
    <source>
        <dbReference type="ARBA" id="ARBA00048819"/>
    </source>
</evidence>
<evidence type="ECO:0000256" key="2">
    <source>
        <dbReference type="ARBA" id="ARBA00022741"/>
    </source>
</evidence>
<dbReference type="GO" id="GO:0042398">
    <property type="term" value="P:modified amino acid biosynthetic process"/>
    <property type="evidence" value="ECO:0007669"/>
    <property type="project" value="InterPro"/>
</dbReference>
<keyword evidence="3 5" id="KW-0067">ATP-binding</keyword>
<dbReference type="InterPro" id="IPR050141">
    <property type="entry name" value="GCL_type2/YbdK_subfam"/>
</dbReference>
<accession>A0A2A9EQE7</accession>
<evidence type="ECO:0000256" key="5">
    <source>
        <dbReference type="HAMAP-Rule" id="MF_01609"/>
    </source>
</evidence>
<keyword evidence="2 5" id="KW-0547">Nucleotide-binding</keyword>
<evidence type="ECO:0000256" key="3">
    <source>
        <dbReference type="ARBA" id="ARBA00022840"/>
    </source>
</evidence>
<dbReference type="NCBIfam" id="NF010043">
    <property type="entry name" value="PRK13517.1-3"/>
    <property type="match status" value="1"/>
</dbReference>
<dbReference type="Proteomes" id="UP000222106">
    <property type="component" value="Unassembled WGS sequence"/>
</dbReference>
<protein>
    <recommendedName>
        <fullName evidence="5">Putative glutamate--cysteine ligase 2</fullName>
        <ecNumber evidence="5">6.3.2.2</ecNumber>
    </recommendedName>
    <alternativeName>
        <fullName evidence="5">Gamma-glutamylcysteine synthetase 2</fullName>
        <shortName evidence="5">GCS 2</shortName>
        <shortName evidence="5">Gamma-GCS 2</shortName>
    </alternativeName>
</protein>
<dbReference type="InterPro" id="IPR006336">
    <property type="entry name" value="GCS2"/>
</dbReference>
<dbReference type="EC" id="6.3.2.2" evidence="5"/>
<dbReference type="PANTHER" id="PTHR36510:SF1">
    <property type="entry name" value="GLUTAMATE--CYSTEINE LIGASE 2-RELATED"/>
    <property type="match status" value="1"/>
</dbReference>
<dbReference type="SUPFAM" id="SSF55931">
    <property type="entry name" value="Glutamine synthetase/guanido kinase"/>
    <property type="match status" value="1"/>
</dbReference>
<dbReference type="EMBL" id="PDJI01000004">
    <property type="protein sequence ID" value="PFG40492.1"/>
    <property type="molecule type" value="Genomic_DNA"/>
</dbReference>
<name>A0A2A9EQE7_9MICO</name>
<dbReference type="NCBIfam" id="TIGR02050">
    <property type="entry name" value="gshA_cyan_rel"/>
    <property type="match status" value="1"/>
</dbReference>
<keyword evidence="1 5" id="KW-0436">Ligase</keyword>
<dbReference type="GO" id="GO:0005524">
    <property type="term" value="F:ATP binding"/>
    <property type="evidence" value="ECO:0007669"/>
    <property type="project" value="UniProtKB-KW"/>
</dbReference>
<evidence type="ECO:0000256" key="1">
    <source>
        <dbReference type="ARBA" id="ARBA00022598"/>
    </source>
</evidence>
<organism evidence="6 7">
    <name type="scientific">Georgenia soli</name>
    <dbReference type="NCBI Taxonomy" id="638953"/>
    <lineage>
        <taxon>Bacteria</taxon>
        <taxon>Bacillati</taxon>
        <taxon>Actinomycetota</taxon>
        <taxon>Actinomycetes</taxon>
        <taxon>Micrococcales</taxon>
        <taxon>Bogoriellaceae</taxon>
        <taxon>Georgenia</taxon>
    </lineage>
</organism>
<dbReference type="Gene3D" id="3.30.590.20">
    <property type="match status" value="1"/>
</dbReference>
<dbReference type="InterPro" id="IPR014746">
    <property type="entry name" value="Gln_synth/guanido_kin_cat_dom"/>
</dbReference>
<dbReference type="PANTHER" id="PTHR36510">
    <property type="entry name" value="GLUTAMATE--CYSTEINE LIGASE 2-RELATED"/>
    <property type="match status" value="1"/>
</dbReference>
<dbReference type="NCBIfam" id="NF010042">
    <property type="entry name" value="PRK13517.1-2"/>
    <property type="match status" value="1"/>
</dbReference>
<evidence type="ECO:0000313" key="7">
    <source>
        <dbReference type="Proteomes" id="UP000222106"/>
    </source>
</evidence>